<comment type="caution">
    <text evidence="4">The sequence shown here is derived from an EMBL/GenBank/DDBJ whole genome shotgun (WGS) entry which is preliminary data.</text>
</comment>
<dbReference type="GO" id="GO:0005615">
    <property type="term" value="C:extracellular space"/>
    <property type="evidence" value="ECO:0007669"/>
    <property type="project" value="InterPro"/>
</dbReference>
<dbReference type="Pfam" id="PF00079">
    <property type="entry name" value="Serpin"/>
    <property type="match status" value="1"/>
</dbReference>
<reference evidence="4 5" key="1">
    <citation type="submission" date="2020-10" db="EMBL/GenBank/DDBJ databases">
        <title>The Coptis chinensis genome and diversification of protoberbering-type alkaloids.</title>
        <authorList>
            <person name="Wang B."/>
            <person name="Shu S."/>
            <person name="Song C."/>
            <person name="Liu Y."/>
        </authorList>
    </citation>
    <scope>NUCLEOTIDE SEQUENCE [LARGE SCALE GENOMIC DNA]</scope>
    <source>
        <strain evidence="4">HL-2020</strain>
        <tissue evidence="4">Leaf</tissue>
    </source>
</reference>
<dbReference type="SUPFAM" id="SSF56574">
    <property type="entry name" value="Serpins"/>
    <property type="match status" value="1"/>
</dbReference>
<dbReference type="InterPro" id="IPR023795">
    <property type="entry name" value="Serpin_CS"/>
</dbReference>
<evidence type="ECO:0000256" key="1">
    <source>
        <dbReference type="ARBA" id="ARBA00009500"/>
    </source>
</evidence>
<dbReference type="EMBL" id="JADFTS010000004">
    <property type="protein sequence ID" value="KAF9608673.1"/>
    <property type="molecule type" value="Genomic_DNA"/>
</dbReference>
<evidence type="ECO:0000259" key="3">
    <source>
        <dbReference type="SMART" id="SM00093"/>
    </source>
</evidence>
<evidence type="ECO:0000313" key="5">
    <source>
        <dbReference type="Proteomes" id="UP000631114"/>
    </source>
</evidence>
<dbReference type="PROSITE" id="PS00284">
    <property type="entry name" value="SERPIN"/>
    <property type="match status" value="1"/>
</dbReference>
<comment type="similarity">
    <text evidence="1 2">Belongs to the serpin family.</text>
</comment>
<dbReference type="PANTHER" id="PTHR11461:SF211">
    <property type="entry name" value="GH10112P-RELATED"/>
    <property type="match status" value="1"/>
</dbReference>
<sequence>QVAIGGIFFVEFGANMESEGRMSTSTPFPCLQIAKHLTLGKAKDENFVFSPCSIQLALSLIANGSKGSTLEELLNFLEAENLNHVNSVATKLIDSFTQDDDEGTSLSFACGVWVKQSFTLKPTFKTIAEDIYRGKAEAMDFENEAKEVICEVHKWVEKMTNGLIKSILPNFLNPRTIVLLANALYFKGNWSNPFDELNTADSMFYLRDGNSVEVPCMISGGNYFINTFDDFKVLKLPYDMGYKNMDNHISMYIILPNKRDGLWALAEIVGSDPLFIEKYLSRHTERVGVKKLMLPKFKITYKFEASKILQEIGLKFSFSEEAEFDEIVLKLYPSDMVEVSNVHHMSVIDVDEEGTEATSVTAADMFYNLCLDEPPVPTAEFVADHPFMFVVRNDNNGTILFMGHVVNPIVEEQQGTVSHLKMNDFPSIVCSI</sequence>
<dbReference type="InterPro" id="IPR042178">
    <property type="entry name" value="Serpin_sf_1"/>
</dbReference>
<accession>A0A835I285</accession>
<dbReference type="OrthoDB" id="1063785at2759"/>
<protein>
    <recommendedName>
        <fullName evidence="3">Serpin domain-containing protein</fullName>
    </recommendedName>
</protein>
<gene>
    <name evidence="4" type="ORF">IFM89_010457</name>
</gene>
<dbReference type="Gene3D" id="3.30.497.10">
    <property type="entry name" value="Antithrombin, subunit I, domain 2"/>
    <property type="match status" value="1"/>
</dbReference>
<organism evidence="4 5">
    <name type="scientific">Coptis chinensis</name>
    <dbReference type="NCBI Taxonomy" id="261450"/>
    <lineage>
        <taxon>Eukaryota</taxon>
        <taxon>Viridiplantae</taxon>
        <taxon>Streptophyta</taxon>
        <taxon>Embryophyta</taxon>
        <taxon>Tracheophyta</taxon>
        <taxon>Spermatophyta</taxon>
        <taxon>Magnoliopsida</taxon>
        <taxon>Ranunculales</taxon>
        <taxon>Ranunculaceae</taxon>
        <taxon>Coptidoideae</taxon>
        <taxon>Coptis</taxon>
    </lineage>
</organism>
<dbReference type="GO" id="GO:0004867">
    <property type="term" value="F:serine-type endopeptidase inhibitor activity"/>
    <property type="evidence" value="ECO:0007669"/>
    <property type="project" value="InterPro"/>
</dbReference>
<dbReference type="Gene3D" id="2.30.39.10">
    <property type="entry name" value="Alpha-1-antitrypsin, domain 1"/>
    <property type="match status" value="1"/>
</dbReference>
<dbReference type="AlphaFoldDB" id="A0A835I285"/>
<name>A0A835I285_9MAGN</name>
<feature type="non-terminal residue" evidence="4">
    <location>
        <position position="432"/>
    </location>
</feature>
<dbReference type="CDD" id="cd02043">
    <property type="entry name" value="serpinP_plants"/>
    <property type="match status" value="1"/>
</dbReference>
<dbReference type="InterPro" id="IPR000215">
    <property type="entry name" value="Serpin_fam"/>
</dbReference>
<dbReference type="InterPro" id="IPR036186">
    <property type="entry name" value="Serpin_sf"/>
</dbReference>
<keyword evidence="5" id="KW-1185">Reference proteome</keyword>
<evidence type="ECO:0000256" key="2">
    <source>
        <dbReference type="RuleBase" id="RU000411"/>
    </source>
</evidence>
<proteinExistence type="inferred from homology"/>
<dbReference type="PANTHER" id="PTHR11461">
    <property type="entry name" value="SERINE PROTEASE INHIBITOR, SERPIN"/>
    <property type="match status" value="1"/>
</dbReference>
<dbReference type="InterPro" id="IPR023796">
    <property type="entry name" value="Serpin_dom"/>
</dbReference>
<evidence type="ECO:0000313" key="4">
    <source>
        <dbReference type="EMBL" id="KAF9608673.1"/>
    </source>
</evidence>
<dbReference type="Proteomes" id="UP000631114">
    <property type="component" value="Unassembled WGS sequence"/>
</dbReference>
<dbReference type="InterPro" id="IPR042185">
    <property type="entry name" value="Serpin_sf_2"/>
</dbReference>
<feature type="domain" description="Serpin" evidence="3">
    <location>
        <begin position="31"/>
        <end position="408"/>
    </location>
</feature>
<dbReference type="SMART" id="SM00093">
    <property type="entry name" value="SERPIN"/>
    <property type="match status" value="1"/>
</dbReference>